<dbReference type="InterPro" id="IPR009779">
    <property type="entry name" value="SSR3"/>
</dbReference>
<dbReference type="PANTHER" id="PTHR13399:SF2">
    <property type="entry name" value="TRANSLOCON-ASSOCIATED PROTEIN SUBUNIT GAMMA"/>
    <property type="match status" value="1"/>
</dbReference>
<evidence type="ECO:0000256" key="6">
    <source>
        <dbReference type="ARBA" id="ARBA00022824"/>
    </source>
</evidence>
<dbReference type="GO" id="GO:0006614">
    <property type="term" value="P:SRP-dependent cotranslational protein targeting to membrane"/>
    <property type="evidence" value="ECO:0007669"/>
    <property type="project" value="InterPro"/>
</dbReference>
<dbReference type="SMART" id="SM00164">
    <property type="entry name" value="TBC"/>
    <property type="match status" value="1"/>
</dbReference>
<dbReference type="Gene3D" id="1.10.8.270">
    <property type="entry name" value="putative rabgap domain of human tbc1 domain family member 14 like domains"/>
    <property type="match status" value="1"/>
</dbReference>
<feature type="compositionally biased region" description="Polar residues" evidence="11">
    <location>
        <begin position="767"/>
        <end position="782"/>
    </location>
</feature>
<organism evidence="13 14">
    <name type="scientific">Pristionchus pacificus</name>
    <name type="common">Parasitic nematode worm</name>
    <dbReference type="NCBI Taxonomy" id="54126"/>
    <lineage>
        <taxon>Eukaryota</taxon>
        <taxon>Metazoa</taxon>
        <taxon>Ecdysozoa</taxon>
        <taxon>Nematoda</taxon>
        <taxon>Chromadorea</taxon>
        <taxon>Rhabditida</taxon>
        <taxon>Rhabditina</taxon>
        <taxon>Diplogasteromorpha</taxon>
        <taxon>Diplogasteroidea</taxon>
        <taxon>Neodiplogasteridae</taxon>
        <taxon>Pristionchus</taxon>
    </lineage>
</organism>
<reference evidence="13" key="2">
    <citation type="submission" date="2022-06" db="UniProtKB">
        <authorList>
            <consortium name="EnsemblMetazoa"/>
        </authorList>
    </citation>
    <scope>IDENTIFICATION</scope>
    <source>
        <strain evidence="13">PS312</strain>
    </source>
</reference>
<keyword evidence="6" id="KW-0256">Endoplasmic reticulum</keyword>
<keyword evidence="10" id="KW-0175">Coiled coil</keyword>
<dbReference type="InterPro" id="IPR000195">
    <property type="entry name" value="Rab-GAP-TBC_dom"/>
</dbReference>
<feature type="compositionally biased region" description="Polar residues" evidence="11">
    <location>
        <begin position="571"/>
        <end position="589"/>
    </location>
</feature>
<reference evidence="14" key="1">
    <citation type="journal article" date="2008" name="Nat. Genet.">
        <title>The Pristionchus pacificus genome provides a unique perspective on nematode lifestyle and parasitism.</title>
        <authorList>
            <person name="Dieterich C."/>
            <person name="Clifton S.W."/>
            <person name="Schuster L.N."/>
            <person name="Chinwalla A."/>
            <person name="Delehaunty K."/>
            <person name="Dinkelacker I."/>
            <person name="Fulton L."/>
            <person name="Fulton R."/>
            <person name="Godfrey J."/>
            <person name="Minx P."/>
            <person name="Mitreva M."/>
            <person name="Roeseler W."/>
            <person name="Tian H."/>
            <person name="Witte H."/>
            <person name="Yang S.P."/>
            <person name="Wilson R.K."/>
            <person name="Sommer R.J."/>
        </authorList>
    </citation>
    <scope>NUCLEOTIDE SEQUENCE [LARGE SCALE GENOMIC DNA]</scope>
    <source>
        <strain evidence="14">PS312</strain>
    </source>
</reference>
<comment type="function">
    <text evidence="1">TRAP proteins are part of a complex whose function is to bind calcium to the ER membrane and thereby regulate the retention of ER resident proteins.</text>
</comment>
<accession>A0A2A6CBD0</accession>
<dbReference type="GO" id="GO:0005783">
    <property type="term" value="C:endoplasmic reticulum"/>
    <property type="evidence" value="ECO:0000318"/>
    <property type="project" value="GO_Central"/>
</dbReference>
<feature type="coiled-coil region" evidence="10">
    <location>
        <begin position="179"/>
        <end position="206"/>
    </location>
</feature>
<dbReference type="FunFam" id="1.10.472.80:FF:000011">
    <property type="entry name" value="TBC1 domain family member 30"/>
    <property type="match status" value="1"/>
</dbReference>
<keyword evidence="14" id="KW-1185">Reference proteome</keyword>
<feature type="compositionally biased region" description="Low complexity" evidence="11">
    <location>
        <begin position="143"/>
        <end position="159"/>
    </location>
</feature>
<keyword evidence="5 12" id="KW-0812">Transmembrane</keyword>
<dbReference type="PROSITE" id="PS50086">
    <property type="entry name" value="TBC_RABGAP"/>
    <property type="match status" value="1"/>
</dbReference>
<dbReference type="PANTHER" id="PTHR13399">
    <property type="entry name" value="TRANSLOCON-ASSOCIATED PROTEIN TRAP , GAMMA SUBUNIT"/>
    <property type="match status" value="1"/>
</dbReference>
<feature type="compositionally biased region" description="Basic and acidic residues" evidence="11">
    <location>
        <begin position="754"/>
        <end position="766"/>
    </location>
</feature>
<dbReference type="Pfam" id="PF07074">
    <property type="entry name" value="TRAP-gamma"/>
    <property type="match status" value="1"/>
</dbReference>
<dbReference type="EnsemblMetazoa" id="PPA07560.1">
    <property type="protein sequence ID" value="PPA07560.1"/>
    <property type="gene ID" value="WBGene00097114"/>
</dbReference>
<proteinExistence type="inferred from homology"/>
<evidence type="ECO:0000256" key="2">
    <source>
        <dbReference type="ARBA" id="ARBA00004477"/>
    </source>
</evidence>
<comment type="subcellular location">
    <subcellularLocation>
        <location evidence="2">Endoplasmic reticulum membrane</location>
        <topology evidence="2">Multi-pass membrane protein</topology>
    </subcellularLocation>
</comment>
<feature type="region of interest" description="Disordered" evidence="11">
    <location>
        <begin position="139"/>
        <end position="167"/>
    </location>
</feature>
<keyword evidence="8 12" id="KW-0472">Membrane</keyword>
<feature type="transmembrane region" description="Helical" evidence="12">
    <location>
        <begin position="947"/>
        <end position="970"/>
    </location>
</feature>
<evidence type="ECO:0000256" key="12">
    <source>
        <dbReference type="SAM" id="Phobius"/>
    </source>
</evidence>
<evidence type="ECO:0000256" key="4">
    <source>
        <dbReference type="ARBA" id="ARBA00022231"/>
    </source>
</evidence>
<protein>
    <recommendedName>
        <fullName evidence="4">Translocon-associated protein subunit gamma</fullName>
    </recommendedName>
    <alternativeName>
        <fullName evidence="9">Signal sequence receptor subunit gamma</fullName>
    </alternativeName>
</protein>
<feature type="region of interest" description="Disordered" evidence="11">
    <location>
        <begin position="564"/>
        <end position="589"/>
    </location>
</feature>
<evidence type="ECO:0000256" key="1">
    <source>
        <dbReference type="ARBA" id="ARBA00002838"/>
    </source>
</evidence>
<evidence type="ECO:0000313" key="13">
    <source>
        <dbReference type="EnsemblMetazoa" id="PPA07560.1"/>
    </source>
</evidence>
<evidence type="ECO:0000256" key="10">
    <source>
        <dbReference type="SAM" id="Coils"/>
    </source>
</evidence>
<comment type="similarity">
    <text evidence="3">Belongs to the TRAP-gamma family.</text>
</comment>
<feature type="compositionally biased region" description="Polar residues" evidence="11">
    <location>
        <begin position="710"/>
        <end position="725"/>
    </location>
</feature>
<evidence type="ECO:0000256" key="5">
    <source>
        <dbReference type="ARBA" id="ARBA00022692"/>
    </source>
</evidence>
<evidence type="ECO:0000256" key="11">
    <source>
        <dbReference type="SAM" id="MobiDB-lite"/>
    </source>
</evidence>
<keyword evidence="7 12" id="KW-1133">Transmembrane helix</keyword>
<dbReference type="InterPro" id="IPR035969">
    <property type="entry name" value="Rab-GAP_TBC_sf"/>
</dbReference>
<feature type="transmembrane region" description="Helical" evidence="12">
    <location>
        <begin position="875"/>
        <end position="893"/>
    </location>
</feature>
<dbReference type="Gene3D" id="1.10.472.80">
    <property type="entry name" value="Ypt/Rab-GAP domain of gyp1p, domain 3"/>
    <property type="match status" value="1"/>
</dbReference>
<sequence length="998" mass="111643">MPSTIEESDDEFDEILVRDDRMDFTLDELPSPLVHQRYKQRSASQPVFFFQSRGPFQSSISVEEMEEIDLDGTLDGIGPLKSFPSSSSNSIQERRKKSKPLTRTLSLASAVPVSTIEMTEQTKKLADLLNELYAFGKDEKRSSPSSYSSSHYSCTSALSDGSGERSAPINEETLNTMTLESLRDRAASLQDEISEINRHLVRAVKKCAHEKSKLRSQCNMVSAVLQALSEKRRVDSQLRFSIDPPATESGFCEWRDAMKAVARLPGGVPPHFRKNLWSTLATQHIDSLGVDWDEIVKSAFSEKLLPEDHFLTSQIIKDVHRTGCPGFDSEEDRVRLKRVLLGYARYNKEIGYCQGFNIIAALILQVVDHKTDVALKIMIFLIEQVLPRGYFDQSLRALSVDMAVLKELMKERLPRTVAHLENLRANSGNEYEPGLTNVFSMHWFLTLFATCLPRNTVYRIWDAIMLEGSEVLLRTAVAIWSKIGKRVILTKTADEFYSLMENLCRELTELGEKEEDQLLHIIYSMSVFPYPGLAELREKYTWNIQPLSSTFKLFQKSVTNILHDDERDNESNGGNLATDSPSKPTGTSKSEMALLQKQYNLLRQRQKQASLILRSAYRHGQTSISNGKAAASHILNSSCPLESIPSATVFNHLYMGETLIAQANGNQVEVPSLFSGGGAVSLAPTIVQPISVSRLTKTNTVKRETPSILEETSTPSSPSNDNQPIGENCSEVNDDPFFSDSDDETITELSRPSSRRESEHNGKDTVIEQSQIGNTLQPSMKTTAPKVEKKNAERKALMKKSLAMIDSLATSKPPPIVIMSKTTKFSKEDEALLDSYSNNVSAKGQAIFYLNALISTAAPVYLFLGINHMDLNETWIPLVIVSCATIYGIAFASKNFKHILKHKIVMKRAEAVTREINKKYADKKISTKEKEERILYRRNEVAEEESTYLSVFITNSLFVSILFVLAFFFLANLNPIFNASIAMVGAAGVVAFLSTSKN</sequence>
<feature type="region of interest" description="Disordered" evidence="11">
    <location>
        <begin position="73"/>
        <end position="102"/>
    </location>
</feature>
<evidence type="ECO:0000313" key="14">
    <source>
        <dbReference type="Proteomes" id="UP000005239"/>
    </source>
</evidence>
<evidence type="ECO:0000256" key="7">
    <source>
        <dbReference type="ARBA" id="ARBA00022989"/>
    </source>
</evidence>
<gene>
    <name evidence="13" type="primary">WBGene00097114</name>
</gene>
<feature type="region of interest" description="Disordered" evidence="11">
    <location>
        <begin position="698"/>
        <end position="790"/>
    </location>
</feature>
<dbReference type="Proteomes" id="UP000005239">
    <property type="component" value="Unassembled WGS sequence"/>
</dbReference>
<dbReference type="AlphaFoldDB" id="A0A2A6CBD0"/>
<name>A0A2A6CBD0_PRIPA</name>
<evidence type="ECO:0000256" key="3">
    <source>
        <dbReference type="ARBA" id="ARBA00007990"/>
    </source>
</evidence>
<accession>A0A8R1U7E2</accession>
<evidence type="ECO:0000256" key="8">
    <source>
        <dbReference type="ARBA" id="ARBA00023136"/>
    </source>
</evidence>
<dbReference type="SUPFAM" id="SSF47923">
    <property type="entry name" value="Ypt/Rab-GAP domain of gyp1p"/>
    <property type="match status" value="2"/>
</dbReference>
<evidence type="ECO:0000256" key="9">
    <source>
        <dbReference type="ARBA" id="ARBA00030917"/>
    </source>
</evidence>
<dbReference type="Pfam" id="PF00566">
    <property type="entry name" value="RabGAP-TBC"/>
    <property type="match status" value="1"/>
</dbReference>
<feature type="transmembrane region" description="Helical" evidence="12">
    <location>
        <begin position="976"/>
        <end position="995"/>
    </location>
</feature>
<dbReference type="GO" id="GO:0005789">
    <property type="term" value="C:endoplasmic reticulum membrane"/>
    <property type="evidence" value="ECO:0007669"/>
    <property type="project" value="UniProtKB-SubCell"/>
</dbReference>